<sequence>MNLAQIPRRGYLQAPTPLEPLHNLTRFLGGKTQFWIKRDDLLPGCGGGNKTRKLDFSFAEAIAQGADTVITCGAVQSNHCRLTLSWAVKEKMPCHLVLEERVQDSYSPSASGNNLLFHLMGVAGITVVPGKSNMLEEMEKVAEKLKKSGRKPFIIPGGASNATGALGYVACAQEIQEQLFESRVSMDHIVVPSGSAGTHAGMVVGLEGTNANIEVTGINVSRSKEDQENLVYNLALLTAQKAGVAFPPKKEAINCFADYVGPGYSLPTNQMVEAVKTMAQEEAILMDPAGPVVIKIAHPNVPQHPMGKCFIQFKNLVEERSKDYASTDLITDGPIGMEAAEALKSSGIIGLGYIEIGFRNIWNNKKTIQSLEDAKGLKIRSTPSKAHIATLKALGMNPTPISWGEVYTALQQKTVDGIDIDLNLAWYNNFPEVNNNLTIVNSLYSPHLVMMSKKFLDSLSGDDQKMLLDTFQEVKLYERKLIREGEEEILAKLKEKGVNVTVLSREERARWARETASVYEQFEDRIGKELIEKVRKTISQQN</sequence>
<dbReference type="Gene3D" id="3.40.50.1100">
    <property type="match status" value="2"/>
</dbReference>
<evidence type="ECO:0000256" key="4">
    <source>
        <dbReference type="ARBA" id="ARBA00022898"/>
    </source>
</evidence>
<name>A0A7R8ZX77_9CRUS</name>
<dbReference type="Pfam" id="PF03480">
    <property type="entry name" value="DctP"/>
    <property type="match status" value="1"/>
</dbReference>
<evidence type="ECO:0000256" key="3">
    <source>
        <dbReference type="ARBA" id="ARBA00022729"/>
    </source>
</evidence>
<dbReference type="Pfam" id="PF00291">
    <property type="entry name" value="PALP"/>
    <property type="match status" value="1"/>
</dbReference>
<protein>
    <recommendedName>
        <fullName evidence="5">Tryptophan synthase beta chain-like PALP domain-containing protein</fullName>
    </recommendedName>
</protein>
<comment type="similarity">
    <text evidence="2">Belongs to the ACC deaminase/D-cysteine desulfhydrase family.</text>
</comment>
<keyword evidence="4" id="KW-0663">Pyridoxal phosphate</keyword>
<evidence type="ECO:0000256" key="1">
    <source>
        <dbReference type="ARBA" id="ARBA00001933"/>
    </source>
</evidence>
<dbReference type="OrthoDB" id="8299887at2759"/>
<evidence type="ECO:0000259" key="5">
    <source>
        <dbReference type="Pfam" id="PF00291"/>
    </source>
</evidence>
<dbReference type="PANTHER" id="PTHR43780:SF2">
    <property type="entry name" value="1-AMINOCYCLOPROPANE-1-CARBOXYLATE DEAMINASE-RELATED"/>
    <property type="match status" value="1"/>
</dbReference>
<reference evidence="6" key="1">
    <citation type="submission" date="2020-11" db="EMBL/GenBank/DDBJ databases">
        <authorList>
            <person name="Tran Van P."/>
        </authorList>
    </citation>
    <scope>NUCLEOTIDE SEQUENCE</scope>
</reference>
<dbReference type="SUPFAM" id="SSF53686">
    <property type="entry name" value="Tryptophan synthase beta subunit-like PLP-dependent enzymes"/>
    <property type="match status" value="1"/>
</dbReference>
<feature type="domain" description="Tryptophan synthase beta chain-like PALP" evidence="5">
    <location>
        <begin position="13"/>
        <end position="295"/>
    </location>
</feature>
<dbReference type="PANTHER" id="PTHR43780">
    <property type="entry name" value="1-AMINOCYCLOPROPANE-1-CARBOXYLATE DEAMINASE-RELATED"/>
    <property type="match status" value="1"/>
</dbReference>
<gene>
    <name evidence="6" type="ORF">CTOB1V02_LOCUS12929</name>
</gene>
<organism evidence="6">
    <name type="scientific">Cyprideis torosa</name>
    <dbReference type="NCBI Taxonomy" id="163714"/>
    <lineage>
        <taxon>Eukaryota</taxon>
        <taxon>Metazoa</taxon>
        <taxon>Ecdysozoa</taxon>
        <taxon>Arthropoda</taxon>
        <taxon>Crustacea</taxon>
        <taxon>Oligostraca</taxon>
        <taxon>Ostracoda</taxon>
        <taxon>Podocopa</taxon>
        <taxon>Podocopida</taxon>
        <taxon>Cytherocopina</taxon>
        <taxon>Cytheroidea</taxon>
        <taxon>Cytherideidae</taxon>
        <taxon>Cyprideis</taxon>
    </lineage>
</organism>
<proteinExistence type="inferred from homology"/>
<dbReference type="NCBIfam" id="NF003031">
    <property type="entry name" value="PRK03910.1-4"/>
    <property type="match status" value="1"/>
</dbReference>
<dbReference type="InterPro" id="IPR018389">
    <property type="entry name" value="DctP_fam"/>
</dbReference>
<accession>A0A7R8ZX77</accession>
<evidence type="ECO:0000256" key="2">
    <source>
        <dbReference type="ARBA" id="ARBA00008639"/>
    </source>
</evidence>
<dbReference type="GO" id="GO:0019148">
    <property type="term" value="F:D-cysteine desulfhydrase activity"/>
    <property type="evidence" value="ECO:0007669"/>
    <property type="project" value="TreeGrafter"/>
</dbReference>
<keyword evidence="3" id="KW-0732">Signal</keyword>
<dbReference type="InterPro" id="IPR036052">
    <property type="entry name" value="TrpB-like_PALP_sf"/>
</dbReference>
<dbReference type="AlphaFoldDB" id="A0A7R8ZX77"/>
<evidence type="ECO:0000313" key="6">
    <source>
        <dbReference type="EMBL" id="CAD7235113.1"/>
    </source>
</evidence>
<dbReference type="InterPro" id="IPR038404">
    <property type="entry name" value="TRAP_DctP_sf"/>
</dbReference>
<dbReference type="NCBIfam" id="NF037995">
    <property type="entry name" value="TRAP_S1"/>
    <property type="match status" value="1"/>
</dbReference>
<dbReference type="InterPro" id="IPR027278">
    <property type="entry name" value="ACCD_DCysDesulf"/>
</dbReference>
<dbReference type="GO" id="GO:0055085">
    <property type="term" value="P:transmembrane transport"/>
    <property type="evidence" value="ECO:0007669"/>
    <property type="project" value="InterPro"/>
</dbReference>
<dbReference type="CDD" id="cd13603">
    <property type="entry name" value="PBP2_TRAP_Siap_TeaA_like"/>
    <property type="match status" value="1"/>
</dbReference>
<dbReference type="InterPro" id="IPR001926">
    <property type="entry name" value="TrpB-like_PALP"/>
</dbReference>
<dbReference type="Gene3D" id="3.40.190.170">
    <property type="entry name" value="Bacterial extracellular solute-binding protein, family 7"/>
    <property type="match status" value="1"/>
</dbReference>
<comment type="cofactor">
    <cofactor evidence="1">
        <name>pyridoxal 5'-phosphate</name>
        <dbReference type="ChEBI" id="CHEBI:597326"/>
    </cofactor>
</comment>
<dbReference type="EMBL" id="OB671257">
    <property type="protein sequence ID" value="CAD7235113.1"/>
    <property type="molecule type" value="Genomic_DNA"/>
</dbReference>